<organism evidence="2">
    <name type="scientific">Mesocestoides corti</name>
    <name type="common">Flatworm</name>
    <dbReference type="NCBI Taxonomy" id="53468"/>
    <lineage>
        <taxon>Eukaryota</taxon>
        <taxon>Metazoa</taxon>
        <taxon>Spiralia</taxon>
        <taxon>Lophotrochozoa</taxon>
        <taxon>Platyhelminthes</taxon>
        <taxon>Cestoda</taxon>
        <taxon>Eucestoda</taxon>
        <taxon>Cyclophyllidea</taxon>
        <taxon>Mesocestoididae</taxon>
        <taxon>Mesocestoides</taxon>
    </lineage>
</organism>
<protein>
    <submittedName>
        <fullName evidence="1 2">Aida_C2 domain-containing protein</fullName>
    </submittedName>
</protein>
<dbReference type="WBParaSite" id="MCU_000437-RA">
    <property type="protein sequence ID" value="MCU_000437-RA"/>
    <property type="gene ID" value="MCU_000437"/>
</dbReference>
<dbReference type="WBParaSite" id="MCU_000437-RB">
    <property type="protein sequence ID" value="MCU_000437-RB"/>
    <property type="gene ID" value="MCU_000437"/>
</dbReference>
<name>A0A5K3EHZ2_MESCO</name>
<dbReference type="GO" id="GO:0005952">
    <property type="term" value="C:cAMP-dependent protein kinase complex"/>
    <property type="evidence" value="ECO:0007669"/>
    <property type="project" value="TreeGrafter"/>
</dbReference>
<dbReference type="InterPro" id="IPR025663">
    <property type="entry name" value="AKAP_28"/>
</dbReference>
<proteinExistence type="predicted"/>
<dbReference type="GO" id="GO:0034237">
    <property type="term" value="F:protein kinase A regulatory subunit binding"/>
    <property type="evidence" value="ECO:0007669"/>
    <property type="project" value="TreeGrafter"/>
</dbReference>
<dbReference type="Pfam" id="PF14469">
    <property type="entry name" value="AKAP28"/>
    <property type="match status" value="1"/>
</dbReference>
<dbReference type="AlphaFoldDB" id="A0A5K3EHZ2"/>
<evidence type="ECO:0000313" key="1">
    <source>
        <dbReference type="WBParaSite" id="MCU_000437-RA"/>
    </source>
</evidence>
<reference evidence="1 2" key="1">
    <citation type="submission" date="2019-11" db="UniProtKB">
        <authorList>
            <consortium name="WormBaseParasite"/>
        </authorList>
    </citation>
    <scope>IDENTIFICATION</scope>
</reference>
<accession>A0A5K3EHZ2</accession>
<sequence length="260" mass="30100">MKRSTSVPSVTEIWKSLTDATKGKSFDALIDTTAERNEYKFCFNMPHSVRTFVASIIHSTLYQIYGDENGNVSHEASQHFNHTGGSATPCDIEACNLINKPLERMLKPLKPNDENIWISKAKLKKTPDIPPNITWPSNEEFTQDLGVKNIRLYITSWGLTCGWVYIIKPLPPKEKEFWVEYYYEVLFCIPTRRTPVPKHTVSVFFTLCKSKYKSGKLPVDVWYVVESFSQKHRPEKHIFNEEWLKTVLDFKAKLGETLLF</sequence>
<dbReference type="PANTHER" id="PTHR35075">
    <property type="entry name" value="A-KINASE ANCHOR PROTEIN 14"/>
    <property type="match status" value="1"/>
</dbReference>
<evidence type="ECO:0000313" key="2">
    <source>
        <dbReference type="WBParaSite" id="MCU_000437-RB"/>
    </source>
</evidence>
<dbReference type="PANTHER" id="PTHR35075:SF1">
    <property type="entry name" value="A-KINASE ANCHOR PROTEIN 14"/>
    <property type="match status" value="1"/>
</dbReference>
<dbReference type="InterPro" id="IPR053084">
    <property type="entry name" value="AKAP"/>
</dbReference>